<sequence>MTSPDEPPLYQHQLHDASVQPSPLPLELRANPPIAPSRLDHDTDFLNGIEEVAKDLDQLVHRLNRRPILQDSLRWHFLDDEGRGREMGGFENGKQSQSPKLDVYDAHTSIQQSQHLEPTPMLNPIPEMFIACAPCSSITPQPCDTLQPSGPMHSDRSVPDAALRKMTSDEKTAHRVNTDMKRSRRPTDVRLHKSASNLRMLGLVTGMVENGVQCNVHNSTPPSPTGALSTSSAIPASMRYIEPQDPLDSCMPDRMPLEIDMGFSELDEDTMLNDSLALRHASTPAGIRKFGFLRYRSSSEAAQSCKNMKKSVPRMRRRRRTNPPSTNGSTTSTSHPPSTA</sequence>
<keyword evidence="3" id="KW-1185">Reference proteome</keyword>
<feature type="region of interest" description="Disordered" evidence="1">
    <location>
        <begin position="166"/>
        <end position="187"/>
    </location>
</feature>
<reference evidence="2" key="1">
    <citation type="submission" date="2022-07" db="EMBL/GenBank/DDBJ databases">
        <title>Genome Sequence of Xylaria arbuscula.</title>
        <authorList>
            <person name="Buettner E."/>
        </authorList>
    </citation>
    <scope>NUCLEOTIDE SEQUENCE</scope>
    <source>
        <strain evidence="2">VT107</strain>
    </source>
</reference>
<evidence type="ECO:0000313" key="3">
    <source>
        <dbReference type="Proteomes" id="UP001148614"/>
    </source>
</evidence>
<organism evidence="2 3">
    <name type="scientific">Xylaria arbuscula</name>
    <dbReference type="NCBI Taxonomy" id="114810"/>
    <lineage>
        <taxon>Eukaryota</taxon>
        <taxon>Fungi</taxon>
        <taxon>Dikarya</taxon>
        <taxon>Ascomycota</taxon>
        <taxon>Pezizomycotina</taxon>
        <taxon>Sordariomycetes</taxon>
        <taxon>Xylariomycetidae</taxon>
        <taxon>Xylariales</taxon>
        <taxon>Xylariaceae</taxon>
        <taxon>Xylaria</taxon>
    </lineage>
</organism>
<proteinExistence type="predicted"/>
<dbReference type="EMBL" id="JANPWZ010000163">
    <property type="protein sequence ID" value="KAJ3578848.1"/>
    <property type="molecule type" value="Genomic_DNA"/>
</dbReference>
<gene>
    <name evidence="2" type="ORF">NPX13_g1722</name>
</gene>
<feature type="compositionally biased region" description="Basic residues" evidence="1">
    <location>
        <begin position="307"/>
        <end position="321"/>
    </location>
</feature>
<evidence type="ECO:0000256" key="1">
    <source>
        <dbReference type="SAM" id="MobiDB-lite"/>
    </source>
</evidence>
<accession>A0A9W8NM44</accession>
<name>A0A9W8NM44_9PEZI</name>
<feature type="region of interest" description="Disordered" evidence="1">
    <location>
        <begin position="1"/>
        <end position="27"/>
    </location>
</feature>
<evidence type="ECO:0000313" key="2">
    <source>
        <dbReference type="EMBL" id="KAJ3578848.1"/>
    </source>
</evidence>
<dbReference type="VEuPathDB" id="FungiDB:F4678DRAFT_454968"/>
<protein>
    <submittedName>
        <fullName evidence="2">Uncharacterized protein</fullName>
    </submittedName>
</protein>
<comment type="caution">
    <text evidence="2">The sequence shown here is derived from an EMBL/GenBank/DDBJ whole genome shotgun (WGS) entry which is preliminary data.</text>
</comment>
<dbReference type="AlphaFoldDB" id="A0A9W8NM44"/>
<feature type="region of interest" description="Disordered" evidence="1">
    <location>
        <begin position="300"/>
        <end position="340"/>
    </location>
</feature>
<dbReference type="Proteomes" id="UP001148614">
    <property type="component" value="Unassembled WGS sequence"/>
</dbReference>
<feature type="compositionally biased region" description="Low complexity" evidence="1">
    <location>
        <begin position="322"/>
        <end position="340"/>
    </location>
</feature>